<dbReference type="VEuPathDB" id="MicrosporidiaDB:THOM_1595"/>
<feature type="non-terminal residue" evidence="5">
    <location>
        <position position="1"/>
    </location>
</feature>
<comment type="similarity">
    <text evidence="1 4">Belongs to the eukaryotic ribosomal protein eS26 family.</text>
</comment>
<dbReference type="OMA" id="RSHWERK"/>
<dbReference type="GO" id="GO:0003729">
    <property type="term" value="F:mRNA binding"/>
    <property type="evidence" value="ECO:0007669"/>
    <property type="project" value="TreeGrafter"/>
</dbReference>
<evidence type="ECO:0000256" key="2">
    <source>
        <dbReference type="ARBA" id="ARBA00022980"/>
    </source>
</evidence>
<dbReference type="GO" id="GO:0006412">
    <property type="term" value="P:translation"/>
    <property type="evidence" value="ECO:0007669"/>
    <property type="project" value="InterPro"/>
</dbReference>
<keyword evidence="6" id="KW-1185">Reference proteome</keyword>
<evidence type="ECO:0000313" key="5">
    <source>
        <dbReference type="EMBL" id="ELQ75454.1"/>
    </source>
</evidence>
<evidence type="ECO:0000256" key="4">
    <source>
        <dbReference type="RuleBase" id="RU363128"/>
    </source>
</evidence>
<keyword evidence="2 4" id="KW-0689">Ribosomal protein</keyword>
<dbReference type="EMBL" id="JH993959">
    <property type="protein sequence ID" value="ELQ75454.1"/>
    <property type="molecule type" value="Genomic_DNA"/>
</dbReference>
<dbReference type="PANTHER" id="PTHR12538:SF0">
    <property type="entry name" value="40S RIBOSOMAL PROTEIN S26"/>
    <property type="match status" value="1"/>
</dbReference>
<gene>
    <name evidence="5" type="ORF">THOM_1595</name>
</gene>
<keyword evidence="3 4" id="KW-0687">Ribonucleoprotein</keyword>
<accession>L7JVJ8</accession>
<reference evidence="5 6" key="1">
    <citation type="journal article" date="2012" name="PLoS Pathog.">
        <title>The genome of the obligate intracellular parasite Trachipleistophora hominis: new insights into microsporidian genome dynamics and reductive evolution.</title>
        <authorList>
            <person name="Heinz E."/>
            <person name="Williams T.A."/>
            <person name="Nakjang S."/>
            <person name="Noel C.J."/>
            <person name="Swan D.C."/>
            <person name="Goldberg A.V."/>
            <person name="Harris S.R."/>
            <person name="Weinmaier T."/>
            <person name="Markert S."/>
            <person name="Becher D."/>
            <person name="Bernhardt J."/>
            <person name="Dagan T."/>
            <person name="Hacker C."/>
            <person name="Lucocq J.M."/>
            <person name="Schweder T."/>
            <person name="Rattei T."/>
            <person name="Hall N."/>
            <person name="Hirt R.P."/>
            <person name="Embley T.M."/>
        </authorList>
    </citation>
    <scope>NUCLEOTIDE SEQUENCE [LARGE SCALE GENOMIC DNA]</scope>
</reference>
<dbReference type="Pfam" id="PF01283">
    <property type="entry name" value="Ribosomal_S26e"/>
    <property type="match status" value="1"/>
</dbReference>
<dbReference type="PANTHER" id="PTHR12538">
    <property type="entry name" value="40S RIBOSOMAL PROTEIN S26"/>
    <property type="match status" value="1"/>
</dbReference>
<dbReference type="AlphaFoldDB" id="L7JVJ8"/>
<dbReference type="STRING" id="72359.L7JVJ8"/>
<organism evidence="5 6">
    <name type="scientific">Trachipleistophora hominis</name>
    <name type="common">Microsporidian parasite</name>
    <dbReference type="NCBI Taxonomy" id="72359"/>
    <lineage>
        <taxon>Eukaryota</taxon>
        <taxon>Fungi</taxon>
        <taxon>Fungi incertae sedis</taxon>
        <taxon>Microsporidia</taxon>
        <taxon>Pleistophoridae</taxon>
        <taxon>Trachipleistophora</taxon>
    </lineage>
</organism>
<name>L7JVJ8_TRAHO</name>
<dbReference type="InterPro" id="IPR038551">
    <property type="entry name" value="Ribosomal_eS26_sf"/>
</dbReference>
<dbReference type="Proteomes" id="UP000011185">
    <property type="component" value="Unassembled WGS sequence"/>
</dbReference>
<proteinExistence type="inferred from homology"/>
<dbReference type="HOGENOM" id="CLU_129451_0_1_1"/>
<dbReference type="InterPro" id="IPR000892">
    <property type="entry name" value="Ribosomal_eS26"/>
</dbReference>
<dbReference type="OrthoDB" id="10262653at2759"/>
<dbReference type="InParanoid" id="L7JVJ8"/>
<sequence length="104" mass="12123">VHKLLIEKKRRNNGRSKKNRGHPGNIRCDNCARMVPKDKCIVKYQVKNLIDAAAADDIRMASVYDTYEVPKTYIKLQYCVSCAVHSRLVRVRSHWERKIRGKVN</sequence>
<evidence type="ECO:0000256" key="1">
    <source>
        <dbReference type="ARBA" id="ARBA00008596"/>
    </source>
</evidence>
<dbReference type="Gene3D" id="3.30.1740.20">
    <property type="entry name" value="Ribosomal protein S26e"/>
    <property type="match status" value="1"/>
</dbReference>
<dbReference type="FunCoup" id="L7JVJ8">
    <property type="interactions" value="158"/>
</dbReference>
<evidence type="ECO:0000313" key="6">
    <source>
        <dbReference type="Proteomes" id="UP000011185"/>
    </source>
</evidence>
<evidence type="ECO:0000256" key="3">
    <source>
        <dbReference type="ARBA" id="ARBA00023274"/>
    </source>
</evidence>
<protein>
    <recommendedName>
        <fullName evidence="4">40S ribosomal protein S26</fullName>
    </recommendedName>
</protein>
<dbReference type="GO" id="GO:0003735">
    <property type="term" value="F:structural constituent of ribosome"/>
    <property type="evidence" value="ECO:0007669"/>
    <property type="project" value="InterPro"/>
</dbReference>
<dbReference type="GO" id="GO:0022627">
    <property type="term" value="C:cytosolic small ribosomal subunit"/>
    <property type="evidence" value="ECO:0007669"/>
    <property type="project" value="TreeGrafter"/>
</dbReference>